<dbReference type="GeneID" id="19192354"/>
<protein>
    <submittedName>
        <fullName evidence="2">Uncharacterized protein</fullName>
    </submittedName>
</protein>
<keyword evidence="1" id="KW-1133">Transmembrane helix</keyword>
<organism evidence="2 3">
    <name type="scientific">Cladophialophora psammophila CBS 110553</name>
    <dbReference type="NCBI Taxonomy" id="1182543"/>
    <lineage>
        <taxon>Eukaryota</taxon>
        <taxon>Fungi</taxon>
        <taxon>Dikarya</taxon>
        <taxon>Ascomycota</taxon>
        <taxon>Pezizomycotina</taxon>
        <taxon>Eurotiomycetes</taxon>
        <taxon>Chaetothyriomycetidae</taxon>
        <taxon>Chaetothyriales</taxon>
        <taxon>Herpotrichiellaceae</taxon>
        <taxon>Cladophialophora</taxon>
    </lineage>
</organism>
<name>W9WN45_9EURO</name>
<dbReference type="RefSeq" id="XP_007746427.1">
    <property type="nucleotide sequence ID" value="XM_007748237.1"/>
</dbReference>
<feature type="transmembrane region" description="Helical" evidence="1">
    <location>
        <begin position="39"/>
        <end position="63"/>
    </location>
</feature>
<evidence type="ECO:0000313" key="2">
    <source>
        <dbReference type="EMBL" id="EXJ69612.1"/>
    </source>
</evidence>
<dbReference type="OrthoDB" id="6612291at2759"/>
<dbReference type="InterPro" id="IPR036259">
    <property type="entry name" value="MFS_trans_sf"/>
</dbReference>
<feature type="transmembrane region" description="Helical" evidence="1">
    <location>
        <begin position="75"/>
        <end position="98"/>
    </location>
</feature>
<comment type="caution">
    <text evidence="2">The sequence shown here is derived from an EMBL/GenBank/DDBJ whole genome shotgun (WGS) entry which is preliminary data.</text>
</comment>
<dbReference type="AlphaFoldDB" id="W9WN45"/>
<dbReference type="Gene3D" id="1.20.1250.20">
    <property type="entry name" value="MFS general substrate transporter like domains"/>
    <property type="match status" value="1"/>
</dbReference>
<keyword evidence="1" id="KW-0472">Membrane</keyword>
<dbReference type="HOGENOM" id="CLU_1786660_0_0_1"/>
<keyword evidence="1" id="KW-0812">Transmembrane</keyword>
<proteinExistence type="predicted"/>
<accession>W9WN45</accession>
<feature type="transmembrane region" description="Helical" evidence="1">
    <location>
        <begin position="110"/>
        <end position="133"/>
    </location>
</feature>
<gene>
    <name evidence="2" type="ORF">A1O5_07648</name>
</gene>
<reference evidence="2 3" key="1">
    <citation type="submission" date="2013-03" db="EMBL/GenBank/DDBJ databases">
        <title>The Genome Sequence of Cladophialophora psammophila CBS 110553.</title>
        <authorList>
            <consortium name="The Broad Institute Genomics Platform"/>
            <person name="Cuomo C."/>
            <person name="de Hoog S."/>
            <person name="Gorbushina A."/>
            <person name="Walker B."/>
            <person name="Young S.K."/>
            <person name="Zeng Q."/>
            <person name="Gargeya S."/>
            <person name="Fitzgerald M."/>
            <person name="Haas B."/>
            <person name="Abouelleil A."/>
            <person name="Allen A.W."/>
            <person name="Alvarado L."/>
            <person name="Arachchi H.M."/>
            <person name="Berlin A.M."/>
            <person name="Chapman S.B."/>
            <person name="Gainer-Dewar J."/>
            <person name="Goldberg J."/>
            <person name="Griggs A."/>
            <person name="Gujja S."/>
            <person name="Hansen M."/>
            <person name="Howarth C."/>
            <person name="Imamovic A."/>
            <person name="Ireland A."/>
            <person name="Larimer J."/>
            <person name="McCowan C."/>
            <person name="Murphy C."/>
            <person name="Pearson M."/>
            <person name="Poon T.W."/>
            <person name="Priest M."/>
            <person name="Roberts A."/>
            <person name="Saif S."/>
            <person name="Shea T."/>
            <person name="Sisk P."/>
            <person name="Sykes S."/>
            <person name="Wortman J."/>
            <person name="Nusbaum C."/>
            <person name="Birren B."/>
        </authorList>
    </citation>
    <scope>NUCLEOTIDE SEQUENCE [LARGE SCALE GENOMIC DNA]</scope>
    <source>
        <strain evidence="2 3">CBS 110553</strain>
    </source>
</reference>
<evidence type="ECO:0000313" key="3">
    <source>
        <dbReference type="Proteomes" id="UP000019471"/>
    </source>
</evidence>
<dbReference type="EMBL" id="AMGX01000011">
    <property type="protein sequence ID" value="EXJ69612.1"/>
    <property type="molecule type" value="Genomic_DNA"/>
</dbReference>
<sequence>MVSMSSTLIIEISPPTVRGVPGTLSAGAIGLTGILSSGVAWGTFFFGVLLLAIIDLIIGCCGFADPTNVGVIKSIAGFGLLFGFVCYAGLSPLVWLVAAELPTVRLRNISNAWILLAISLFDLAVTYILPYIANVDAGNLGQRPV</sequence>
<evidence type="ECO:0000256" key="1">
    <source>
        <dbReference type="SAM" id="Phobius"/>
    </source>
</evidence>
<dbReference type="Proteomes" id="UP000019471">
    <property type="component" value="Unassembled WGS sequence"/>
</dbReference>
<keyword evidence="3" id="KW-1185">Reference proteome</keyword>